<sequence>MLSLRPLARRFLRCDVSDGQSSSFWFDHWLDIGPLIDVVGQDGPQLMGIPIESRVSDAVTSRGWHLPPSRTRNPSLAAVRDCLLRTPLPSSVEHSDCFEWIVPGDAASPPVTLLKRLVFQATIYLIWRERNSRLHAGPSLLPSLLFRQIDRCIKDAILARLNRKGFRNLLSLWFANE</sequence>
<proteinExistence type="predicted"/>
<protein>
    <submittedName>
        <fullName evidence="1">(rape) hypothetical protein</fullName>
    </submittedName>
</protein>
<name>A0A816W9A0_BRANA</name>
<evidence type="ECO:0000313" key="1">
    <source>
        <dbReference type="EMBL" id="CAF2130395.1"/>
    </source>
</evidence>
<dbReference type="EMBL" id="HG994357">
    <property type="protein sequence ID" value="CAF2130395.1"/>
    <property type="molecule type" value="Genomic_DNA"/>
</dbReference>
<dbReference type="Proteomes" id="UP001295469">
    <property type="component" value="Chromosome A03"/>
</dbReference>
<accession>A0A816W9A0</accession>
<reference evidence="1" key="1">
    <citation type="submission" date="2021-01" db="EMBL/GenBank/DDBJ databases">
        <authorList>
            <consortium name="Genoscope - CEA"/>
            <person name="William W."/>
        </authorList>
    </citation>
    <scope>NUCLEOTIDE SEQUENCE</scope>
</reference>
<gene>
    <name evidence="1" type="ORF">DARMORV10_A03P51840.1</name>
</gene>
<dbReference type="AlphaFoldDB" id="A0A816W9A0"/>
<organism evidence="1">
    <name type="scientific">Brassica napus</name>
    <name type="common">Rape</name>
    <dbReference type="NCBI Taxonomy" id="3708"/>
    <lineage>
        <taxon>Eukaryota</taxon>
        <taxon>Viridiplantae</taxon>
        <taxon>Streptophyta</taxon>
        <taxon>Embryophyta</taxon>
        <taxon>Tracheophyta</taxon>
        <taxon>Spermatophyta</taxon>
        <taxon>Magnoliopsida</taxon>
        <taxon>eudicotyledons</taxon>
        <taxon>Gunneridae</taxon>
        <taxon>Pentapetalae</taxon>
        <taxon>rosids</taxon>
        <taxon>malvids</taxon>
        <taxon>Brassicales</taxon>
        <taxon>Brassicaceae</taxon>
        <taxon>Brassiceae</taxon>
        <taxon>Brassica</taxon>
    </lineage>
</organism>